<protein>
    <submittedName>
        <fullName evidence="2">Uncharacterized protein</fullName>
    </submittedName>
</protein>
<sequence length="148" mass="15718">MPSTSKDVIAAYNLTPRDVDIAIKALITMVDGNLKPDFEKLAKLAGFKDGVAAGKGWWATRKKLQAAGKAKADTDTNTDTKASDNIASSPIEARGGKRKLPASAPTTPRQSKRGGRGRGRAKNYAEPADDDDDEDEDSGAGSQNWDDV</sequence>
<dbReference type="Proteomes" id="UP000078576">
    <property type="component" value="Unassembled WGS sequence"/>
</dbReference>
<dbReference type="STRING" id="694573.A0A194V7K8"/>
<evidence type="ECO:0000256" key="1">
    <source>
        <dbReference type="SAM" id="MobiDB-lite"/>
    </source>
</evidence>
<name>A0A194V7K8_CYTMA</name>
<evidence type="ECO:0000313" key="2">
    <source>
        <dbReference type="EMBL" id="KUI59869.1"/>
    </source>
</evidence>
<reference evidence="3" key="1">
    <citation type="submission" date="2014-12" db="EMBL/GenBank/DDBJ databases">
        <title>Genome Sequence of Valsa Canker Pathogens Uncovers a Specific Adaption of Colonization on Woody Bark.</title>
        <authorList>
            <person name="Yin Z."/>
            <person name="Liu H."/>
            <person name="Gao X."/>
            <person name="Li Z."/>
            <person name="Song N."/>
            <person name="Ke X."/>
            <person name="Dai Q."/>
            <person name="Wu Y."/>
            <person name="Sun Y."/>
            <person name="Xu J.-R."/>
            <person name="Kang Z.K."/>
            <person name="Wang L."/>
            <person name="Huang L."/>
        </authorList>
    </citation>
    <scope>NUCLEOTIDE SEQUENCE [LARGE SCALE GENOMIC DNA]</scope>
    <source>
        <strain evidence="3">SXYL134</strain>
    </source>
</reference>
<dbReference type="AlphaFoldDB" id="A0A194V7K8"/>
<feature type="compositionally biased region" description="Basic residues" evidence="1">
    <location>
        <begin position="110"/>
        <end position="121"/>
    </location>
</feature>
<dbReference type="EMBL" id="KN714738">
    <property type="protein sequence ID" value="KUI59869.1"/>
    <property type="molecule type" value="Genomic_DNA"/>
</dbReference>
<feature type="region of interest" description="Disordered" evidence="1">
    <location>
        <begin position="63"/>
        <end position="148"/>
    </location>
</feature>
<organism evidence="2 3">
    <name type="scientific">Cytospora mali</name>
    <name type="common">Apple Valsa canker fungus</name>
    <name type="synonym">Valsa mali</name>
    <dbReference type="NCBI Taxonomy" id="578113"/>
    <lineage>
        <taxon>Eukaryota</taxon>
        <taxon>Fungi</taxon>
        <taxon>Dikarya</taxon>
        <taxon>Ascomycota</taxon>
        <taxon>Pezizomycotina</taxon>
        <taxon>Sordariomycetes</taxon>
        <taxon>Sordariomycetidae</taxon>
        <taxon>Diaporthales</taxon>
        <taxon>Cytosporaceae</taxon>
        <taxon>Cytospora</taxon>
    </lineage>
</organism>
<proteinExistence type="predicted"/>
<dbReference type="OrthoDB" id="5241348at2759"/>
<gene>
    <name evidence="2" type="ORF">VP1G_07103</name>
</gene>
<evidence type="ECO:0000313" key="3">
    <source>
        <dbReference type="Proteomes" id="UP000078576"/>
    </source>
</evidence>
<keyword evidence="3" id="KW-1185">Reference proteome</keyword>
<accession>A0A194V7K8</accession>
<feature type="compositionally biased region" description="Acidic residues" evidence="1">
    <location>
        <begin position="127"/>
        <end position="138"/>
    </location>
</feature>
<feature type="compositionally biased region" description="Low complexity" evidence="1">
    <location>
        <begin position="75"/>
        <end position="84"/>
    </location>
</feature>